<accession>A0A6P7G927</accession>
<evidence type="ECO:0000313" key="2">
    <source>
        <dbReference type="RefSeq" id="XP_028143377.1"/>
    </source>
</evidence>
<dbReference type="AlphaFoldDB" id="A0A6P7G927"/>
<evidence type="ECO:0000256" key="1">
    <source>
        <dbReference type="SAM" id="MobiDB-lite"/>
    </source>
</evidence>
<reference evidence="2" key="1">
    <citation type="submission" date="2025-08" db="UniProtKB">
        <authorList>
            <consortium name="RefSeq"/>
        </authorList>
    </citation>
    <scope>IDENTIFICATION</scope>
    <source>
        <tissue evidence="2">Whole insect</tissue>
    </source>
</reference>
<feature type="compositionally biased region" description="Basic and acidic residues" evidence="1">
    <location>
        <begin position="110"/>
        <end position="120"/>
    </location>
</feature>
<gene>
    <name evidence="2" type="primary">LOC114337177</name>
</gene>
<dbReference type="InParanoid" id="A0A6P7G927"/>
<feature type="region of interest" description="Disordered" evidence="1">
    <location>
        <begin position="110"/>
        <end position="247"/>
    </location>
</feature>
<proteinExistence type="predicted"/>
<dbReference type="RefSeq" id="XP_028143377.1">
    <property type="nucleotide sequence ID" value="XM_028287576.1"/>
</dbReference>
<protein>
    <submittedName>
        <fullName evidence="2">Uncharacterized protein LOC114337177</fullName>
    </submittedName>
</protein>
<dbReference type="OrthoDB" id="9836210at2759"/>
<organism evidence="2">
    <name type="scientific">Diabrotica virgifera virgifera</name>
    <name type="common">western corn rootworm</name>
    <dbReference type="NCBI Taxonomy" id="50390"/>
    <lineage>
        <taxon>Eukaryota</taxon>
        <taxon>Metazoa</taxon>
        <taxon>Ecdysozoa</taxon>
        <taxon>Arthropoda</taxon>
        <taxon>Hexapoda</taxon>
        <taxon>Insecta</taxon>
        <taxon>Pterygota</taxon>
        <taxon>Neoptera</taxon>
        <taxon>Endopterygota</taxon>
        <taxon>Coleoptera</taxon>
        <taxon>Polyphaga</taxon>
        <taxon>Cucujiformia</taxon>
        <taxon>Chrysomeloidea</taxon>
        <taxon>Chrysomelidae</taxon>
        <taxon>Galerucinae</taxon>
        <taxon>Diabroticina</taxon>
        <taxon>Diabroticites</taxon>
        <taxon>Diabrotica</taxon>
    </lineage>
</organism>
<sequence>MADEISRRCYIENDQTVIIFMISRILYTSSRNAILLGSPGGLAPGWIFGRGDCGYSGGKTLLEIMERRVQYVEESDYTATETEETNKTKTSSKFSFKRFFKKKRVLHDASDTEKSDDESAKLLNNNVQRDYELSTDSGERKTTPEVMLRKVNEIKTTSEKPLKTDRNKNKKEKYPDKKTVEIYPEQISHSPEIKNKAEINNTKKIIKPDSSKDKSKTETSAKTSKLPINKKSKSNDTDGKKLKRLHE</sequence>
<feature type="compositionally biased region" description="Basic and acidic residues" evidence="1">
    <location>
        <begin position="129"/>
        <end position="180"/>
    </location>
</feature>
<name>A0A6P7G927_DIAVI</name>
<feature type="compositionally biased region" description="Basic and acidic residues" evidence="1">
    <location>
        <begin position="206"/>
        <end position="219"/>
    </location>
</feature>